<evidence type="ECO:0000256" key="4">
    <source>
        <dbReference type="ARBA" id="ARBA00022692"/>
    </source>
</evidence>
<dbReference type="NCBIfam" id="TIGR01398">
    <property type="entry name" value="FlhA"/>
    <property type="match status" value="1"/>
</dbReference>
<dbReference type="PANTHER" id="PTHR30161">
    <property type="entry name" value="FLAGELLAR EXPORT PROTEIN, MEMBRANE FLHA SUBUNIT-RELATED"/>
    <property type="match status" value="1"/>
</dbReference>
<feature type="transmembrane region" description="Helical" evidence="7">
    <location>
        <begin position="205"/>
        <end position="226"/>
    </location>
</feature>
<keyword evidence="7" id="KW-1006">Bacterial flagellum protein export</keyword>
<proteinExistence type="inferred from homology"/>
<dbReference type="InterPro" id="IPR042196">
    <property type="entry name" value="FHIPEP_4"/>
</dbReference>
<keyword evidence="8" id="KW-0282">Flagellum</keyword>
<feature type="transmembrane region" description="Helical" evidence="7">
    <location>
        <begin position="246"/>
        <end position="265"/>
    </location>
</feature>
<comment type="similarity">
    <text evidence="2 7">Belongs to the FHIPEP (flagella/HR/invasion proteins export pore) family.</text>
</comment>
<dbReference type="PRINTS" id="PR00949">
    <property type="entry name" value="TYPE3IMAPROT"/>
</dbReference>
<dbReference type="Gene3D" id="3.40.30.60">
    <property type="entry name" value="FHIPEP family, domain 1"/>
    <property type="match status" value="1"/>
</dbReference>
<protein>
    <recommendedName>
        <fullName evidence="7">Flagellar biosynthesis protein FlhA</fullName>
    </recommendedName>
</protein>
<feature type="transmembrane region" description="Helical" evidence="7">
    <location>
        <begin position="113"/>
        <end position="136"/>
    </location>
</feature>
<name>A0A238D876_THIDL</name>
<feature type="transmembrane region" description="Helical" evidence="7">
    <location>
        <begin position="42"/>
        <end position="61"/>
    </location>
</feature>
<reference evidence="8 9" key="1">
    <citation type="submission" date="2016-06" db="EMBL/GenBank/DDBJ databases">
        <authorList>
            <person name="Kjaerup R.B."/>
            <person name="Dalgaard T.S."/>
            <person name="Juul-Madsen H.R."/>
        </authorList>
    </citation>
    <scope>NUCLEOTIDE SEQUENCE [LARGE SCALE GENOMIC DNA]</scope>
    <source>
        <strain evidence="8 9">DSM 16361</strain>
    </source>
</reference>
<evidence type="ECO:0000256" key="5">
    <source>
        <dbReference type="ARBA" id="ARBA00022989"/>
    </source>
</evidence>
<evidence type="ECO:0000256" key="2">
    <source>
        <dbReference type="ARBA" id="ARBA00008835"/>
    </source>
</evidence>
<dbReference type="InterPro" id="IPR001712">
    <property type="entry name" value="T3SS_FHIPEP"/>
</dbReference>
<comment type="caution">
    <text evidence="7">Lacks conserved residue(s) required for the propagation of feature annotation.</text>
</comment>
<dbReference type="RefSeq" id="WP_245845936.1">
    <property type="nucleotide sequence ID" value="NZ_LT592171.1"/>
</dbReference>
<keyword evidence="7" id="KW-0813">Transport</keyword>
<accession>A0A238D876</accession>
<keyword evidence="3 7" id="KW-1003">Cell membrane</keyword>
<evidence type="ECO:0000256" key="7">
    <source>
        <dbReference type="RuleBase" id="RU364093"/>
    </source>
</evidence>
<keyword evidence="4 7" id="KW-0812">Transmembrane</keyword>
<dbReference type="InterPro" id="IPR042194">
    <property type="entry name" value="FHIPEP_1"/>
</dbReference>
<keyword evidence="5 7" id="KW-1133">Transmembrane helix</keyword>
<dbReference type="InterPro" id="IPR006301">
    <property type="entry name" value="FlhA"/>
</dbReference>
<gene>
    <name evidence="7 8" type="primary">flhA</name>
    <name evidence="8" type="ORF">THIARS_71075</name>
</gene>
<evidence type="ECO:0000256" key="1">
    <source>
        <dbReference type="ARBA" id="ARBA00004651"/>
    </source>
</evidence>
<dbReference type="InterPro" id="IPR042193">
    <property type="entry name" value="FHIPEP_3"/>
</dbReference>
<dbReference type="PANTHER" id="PTHR30161:SF1">
    <property type="entry name" value="FLAGELLAR BIOSYNTHESIS PROTEIN FLHA-RELATED"/>
    <property type="match status" value="1"/>
</dbReference>
<comment type="subcellular location">
    <subcellularLocation>
        <location evidence="1 7">Cell membrane</location>
        <topology evidence="1 7">Multi-pass membrane protein</topology>
    </subcellularLocation>
</comment>
<dbReference type="Proteomes" id="UP000214566">
    <property type="component" value="Unassembled WGS sequence"/>
</dbReference>
<dbReference type="Pfam" id="PF00771">
    <property type="entry name" value="FHIPEP"/>
    <property type="match status" value="1"/>
</dbReference>
<dbReference type="Gene3D" id="1.10.8.540">
    <property type="entry name" value="FHIPEP family, domain 3"/>
    <property type="match status" value="1"/>
</dbReference>
<dbReference type="Gene3D" id="3.40.50.12790">
    <property type="entry name" value="FHIPEP family, domain 4"/>
    <property type="match status" value="1"/>
</dbReference>
<dbReference type="AlphaFoldDB" id="A0A238D876"/>
<comment type="function">
    <text evidence="7">Required for formation of the rod structure of the flagellar apparatus. Together with FliI and FliH, may constitute the export apparatus of flagellin.</text>
</comment>
<dbReference type="PROSITE" id="PS00994">
    <property type="entry name" value="FHIPEP"/>
    <property type="match status" value="1"/>
</dbReference>
<sequence>MTVRSAFGVLRRADWRVLAAPLLVMMILMMLVVPLPTFVLDVLFTFNIALSLVILLVTLYLTRPLDFAAFPTAILLTTLLRLSLNVAAARVILLNGQNGTGAAGQVIESFGAFVVGGNYAVGIIIFAILVVINFVVITKGAGRIAEVSARFTLDAMPGKQMAIDADLNAGLIDQEEARRRRADIAQEADFFGAMDGASKFVRGDAVAAILILFIDLIGGLVIGVFMHGLNLTQAAQNYTLLSIGDALVAQIPSLVISIAAGIVISNVSTGQDVGRQLIAQLFSHKHVLGIAAGILGFIGLVPGMPHLSFLGAAAVLGGILWLREKRLRETTAEAAAAVPPPAPAEPEEVSWEQIEPVDTLALDVGYRLIALVDRLQGGELLGRIRGVRKKFAQELGFLVSAVHIRDNLELRPGGYRIALKGVDVGAGEVFPDMLMAINPGQVLGTLAGQPTTDPAFGLPAVWIATSQRDQAQALGYTVVDPSTVIATHLHHLLQSHAAELLGREEVEGLLAHLSTRSPKLVEDLVPKQISADRLRKVLQNLLAEGVPIRDMRTIAEVLAENAGQIQDADELTARVRQALGPFIVQTLTASGKELSAAVLDGQLEQILLSSLRADPAQAAIEPGLAQRLMERARDLMQRMEAQGASPVLLTVAPLRQFLARLLARTAPRLRVLSYAEVPDQKQVKIISTLGA</sequence>
<dbReference type="EMBL" id="FLMQ01000056">
    <property type="protein sequence ID" value="SBP89455.1"/>
    <property type="molecule type" value="Genomic_DNA"/>
</dbReference>
<evidence type="ECO:0000313" key="8">
    <source>
        <dbReference type="EMBL" id="SBP89455.1"/>
    </source>
</evidence>
<dbReference type="PIRSF" id="PIRSF005419">
    <property type="entry name" value="FlhA"/>
    <property type="match status" value="1"/>
</dbReference>
<keyword evidence="6 7" id="KW-0472">Membrane</keyword>
<dbReference type="GO" id="GO:0044780">
    <property type="term" value="P:bacterial-type flagellum assembly"/>
    <property type="evidence" value="ECO:0007669"/>
    <property type="project" value="InterPro"/>
</dbReference>
<keyword evidence="8" id="KW-0969">Cilium</keyword>
<keyword evidence="7" id="KW-1005">Bacterial flagellum biogenesis</keyword>
<keyword evidence="7" id="KW-0653">Protein transport</keyword>
<keyword evidence="8" id="KW-0966">Cell projection</keyword>
<dbReference type="GO" id="GO:0009306">
    <property type="term" value="P:protein secretion"/>
    <property type="evidence" value="ECO:0007669"/>
    <property type="project" value="InterPro"/>
</dbReference>
<dbReference type="InterPro" id="IPR025505">
    <property type="entry name" value="FHIPEP_CS"/>
</dbReference>
<dbReference type="GO" id="GO:0005886">
    <property type="term" value="C:plasma membrane"/>
    <property type="evidence" value="ECO:0007669"/>
    <property type="project" value="UniProtKB-SubCell"/>
</dbReference>
<evidence type="ECO:0000256" key="6">
    <source>
        <dbReference type="ARBA" id="ARBA00023136"/>
    </source>
</evidence>
<feature type="transmembrane region" description="Helical" evidence="7">
    <location>
        <begin position="17"/>
        <end position="36"/>
    </location>
</feature>
<organism evidence="8 9">
    <name type="scientific">Thiomonas delicata</name>
    <name type="common">Thiomonas cuprina</name>
    <dbReference type="NCBI Taxonomy" id="364030"/>
    <lineage>
        <taxon>Bacteria</taxon>
        <taxon>Pseudomonadati</taxon>
        <taxon>Pseudomonadota</taxon>
        <taxon>Betaproteobacteria</taxon>
        <taxon>Burkholderiales</taxon>
        <taxon>Thiomonas</taxon>
    </lineage>
</organism>
<evidence type="ECO:0000313" key="9">
    <source>
        <dbReference type="Proteomes" id="UP000214566"/>
    </source>
</evidence>
<keyword evidence="9" id="KW-1185">Reference proteome</keyword>
<evidence type="ECO:0000256" key="3">
    <source>
        <dbReference type="ARBA" id="ARBA00022475"/>
    </source>
</evidence>
<feature type="transmembrane region" description="Helical" evidence="7">
    <location>
        <begin position="73"/>
        <end position="93"/>
    </location>
</feature>